<evidence type="ECO:0000313" key="2">
    <source>
        <dbReference type="EMBL" id="GMT36091.1"/>
    </source>
</evidence>
<gene>
    <name evidence="2" type="ORF">PFISCL1PPCAC_27388</name>
</gene>
<feature type="compositionally biased region" description="Basic and acidic residues" evidence="1">
    <location>
        <begin position="230"/>
        <end position="251"/>
    </location>
</feature>
<proteinExistence type="predicted"/>
<feature type="non-terminal residue" evidence="2">
    <location>
        <position position="288"/>
    </location>
</feature>
<protein>
    <submittedName>
        <fullName evidence="2">Uncharacterized protein</fullName>
    </submittedName>
</protein>
<name>A0AAV5WUU1_9BILA</name>
<evidence type="ECO:0000313" key="3">
    <source>
        <dbReference type="Proteomes" id="UP001432322"/>
    </source>
</evidence>
<dbReference type="Proteomes" id="UP001432322">
    <property type="component" value="Unassembled WGS sequence"/>
</dbReference>
<organism evidence="2 3">
    <name type="scientific">Pristionchus fissidentatus</name>
    <dbReference type="NCBI Taxonomy" id="1538716"/>
    <lineage>
        <taxon>Eukaryota</taxon>
        <taxon>Metazoa</taxon>
        <taxon>Ecdysozoa</taxon>
        <taxon>Nematoda</taxon>
        <taxon>Chromadorea</taxon>
        <taxon>Rhabditida</taxon>
        <taxon>Rhabditina</taxon>
        <taxon>Diplogasteromorpha</taxon>
        <taxon>Diplogasteroidea</taxon>
        <taxon>Neodiplogasteridae</taxon>
        <taxon>Pristionchus</taxon>
    </lineage>
</organism>
<feature type="compositionally biased region" description="Basic and acidic residues" evidence="1">
    <location>
        <begin position="279"/>
        <end position="288"/>
    </location>
</feature>
<evidence type="ECO:0000256" key="1">
    <source>
        <dbReference type="SAM" id="MobiDB-lite"/>
    </source>
</evidence>
<reference evidence="2" key="1">
    <citation type="submission" date="2023-10" db="EMBL/GenBank/DDBJ databases">
        <title>Genome assembly of Pristionchus species.</title>
        <authorList>
            <person name="Yoshida K."/>
            <person name="Sommer R.J."/>
        </authorList>
    </citation>
    <scope>NUCLEOTIDE SEQUENCE</scope>
    <source>
        <strain evidence="2">RS5133</strain>
    </source>
</reference>
<comment type="caution">
    <text evidence="2">The sequence shown here is derived from an EMBL/GenBank/DDBJ whole genome shotgun (WGS) entry which is preliminary data.</text>
</comment>
<dbReference type="EMBL" id="BTSY01000007">
    <property type="protein sequence ID" value="GMT36091.1"/>
    <property type="molecule type" value="Genomic_DNA"/>
</dbReference>
<feature type="region of interest" description="Disordered" evidence="1">
    <location>
        <begin position="230"/>
        <end position="288"/>
    </location>
</feature>
<accession>A0AAV5WUU1</accession>
<keyword evidence="3" id="KW-1185">Reference proteome</keyword>
<sequence>MVAEKQEETTVGPADDVTEKMRTIVHGFLAQLNDGDMFLCAAANGVFEATGKWSADHYIVNLKTAFLHQCIAVEPEYWRSKFRPKLERDFVSKVVTPEMELNALGWPSDFIIPESVQRRSLNKNRSLLEQPRPKVQLQSGTYLVSRQGVSIVINPSYVASNLQMNEDGYYLMPLPSSVIDGLFPCTPKKEEIPFIFNGNGSTIPQRTSAVVQSNGDEDEAMPVLESSIGVDEKADESVDTKTEVEEEKTEKATNGVAVKVEIPDVVAQSNDTSAPLPTPRKEKKEKKE</sequence>
<dbReference type="AlphaFoldDB" id="A0AAV5WUU1"/>